<gene>
    <name evidence="2" type="ORF">ACIBP5_22115</name>
</gene>
<reference evidence="2 3" key="1">
    <citation type="submission" date="2024-10" db="EMBL/GenBank/DDBJ databases">
        <title>The Natural Products Discovery Center: Release of the First 8490 Sequenced Strains for Exploring Actinobacteria Biosynthetic Diversity.</title>
        <authorList>
            <person name="Kalkreuter E."/>
            <person name="Kautsar S.A."/>
            <person name="Yang D."/>
            <person name="Bader C.D."/>
            <person name="Teijaro C.N."/>
            <person name="Fluegel L."/>
            <person name="Davis C.M."/>
            <person name="Simpson J.R."/>
            <person name="Lauterbach L."/>
            <person name="Steele A.D."/>
            <person name="Gui C."/>
            <person name="Meng S."/>
            <person name="Li G."/>
            <person name="Viehrig K."/>
            <person name="Ye F."/>
            <person name="Su P."/>
            <person name="Kiefer A.F."/>
            <person name="Nichols A."/>
            <person name="Cepeda A.J."/>
            <person name="Yan W."/>
            <person name="Fan B."/>
            <person name="Jiang Y."/>
            <person name="Adhikari A."/>
            <person name="Zheng C.-J."/>
            <person name="Schuster L."/>
            <person name="Cowan T.M."/>
            <person name="Smanski M.J."/>
            <person name="Chevrette M.G."/>
            <person name="De Carvalho L.P.S."/>
            <person name="Shen B."/>
        </authorList>
    </citation>
    <scope>NUCLEOTIDE SEQUENCE [LARGE SCALE GENOMIC DNA]</scope>
    <source>
        <strain evidence="2 3">NPDC049503</strain>
    </source>
</reference>
<keyword evidence="1" id="KW-0812">Transmembrane</keyword>
<dbReference type="EMBL" id="JBITMB010000005">
    <property type="protein sequence ID" value="MFI7442673.1"/>
    <property type="molecule type" value="Genomic_DNA"/>
</dbReference>
<protein>
    <submittedName>
        <fullName evidence="2">Uncharacterized protein</fullName>
    </submittedName>
</protein>
<keyword evidence="1" id="KW-1133">Transmembrane helix</keyword>
<keyword evidence="1" id="KW-0472">Membrane</keyword>
<accession>A0ABW8A7M3</accession>
<feature type="transmembrane region" description="Helical" evidence="1">
    <location>
        <begin position="38"/>
        <end position="58"/>
    </location>
</feature>
<dbReference type="RefSeq" id="WP_397022612.1">
    <property type="nucleotide sequence ID" value="NZ_JBITMB010000005.1"/>
</dbReference>
<comment type="caution">
    <text evidence="2">The sequence shown here is derived from an EMBL/GenBank/DDBJ whole genome shotgun (WGS) entry which is preliminary data.</text>
</comment>
<sequence length="68" mass="6952">MNLAVPVLLGYVLVAVAALPLITTSVSFLGRPWPAGPLWLVPACVLLVGVVVWLATVLPAGRAYATGG</sequence>
<keyword evidence="3" id="KW-1185">Reference proteome</keyword>
<proteinExistence type="predicted"/>
<evidence type="ECO:0000313" key="2">
    <source>
        <dbReference type="EMBL" id="MFI7442673.1"/>
    </source>
</evidence>
<name>A0ABW8A7M3_9ACTN</name>
<organism evidence="2 3">
    <name type="scientific">Nonomuraea indica</name>
    <dbReference type="NCBI Taxonomy" id="1581193"/>
    <lineage>
        <taxon>Bacteria</taxon>
        <taxon>Bacillati</taxon>
        <taxon>Actinomycetota</taxon>
        <taxon>Actinomycetes</taxon>
        <taxon>Streptosporangiales</taxon>
        <taxon>Streptosporangiaceae</taxon>
        <taxon>Nonomuraea</taxon>
    </lineage>
</organism>
<evidence type="ECO:0000256" key="1">
    <source>
        <dbReference type="SAM" id="Phobius"/>
    </source>
</evidence>
<dbReference type="Proteomes" id="UP001612928">
    <property type="component" value="Unassembled WGS sequence"/>
</dbReference>
<evidence type="ECO:0000313" key="3">
    <source>
        <dbReference type="Proteomes" id="UP001612928"/>
    </source>
</evidence>